<dbReference type="PANTHER" id="PTHR43527:SF2">
    <property type="entry name" value="4-DIPHOSPHOCYTIDYL-2-C-METHYL-D-ERYTHRITOL KINASE, CHLOROPLASTIC"/>
    <property type="match status" value="1"/>
</dbReference>
<evidence type="ECO:0000256" key="8">
    <source>
        <dbReference type="ARBA" id="ARBA00023229"/>
    </source>
</evidence>
<dbReference type="InterPro" id="IPR004424">
    <property type="entry name" value="IspE"/>
</dbReference>
<dbReference type="EMBL" id="JASJEV010000003">
    <property type="protein sequence ID" value="MDJ1157816.1"/>
    <property type="molecule type" value="Genomic_DNA"/>
</dbReference>
<evidence type="ECO:0000313" key="14">
    <source>
        <dbReference type="Proteomes" id="UP001321492"/>
    </source>
</evidence>
<evidence type="ECO:0000256" key="6">
    <source>
        <dbReference type="ARBA" id="ARBA00022777"/>
    </source>
</evidence>
<reference evidence="13 14" key="1">
    <citation type="submission" date="2023-05" db="EMBL/GenBank/DDBJ databases">
        <title>Chelatococcus sp. nov., a moderately thermophilic bacterium isolated from hot spring microbial mat.</title>
        <authorList>
            <person name="Hu C.-J."/>
            <person name="Li W.-J."/>
        </authorList>
    </citation>
    <scope>NUCLEOTIDE SEQUENCE [LARGE SCALE GENOMIC DNA]</scope>
    <source>
        <strain evidence="13 14">SYSU G07232</strain>
    </source>
</reference>
<evidence type="ECO:0000256" key="10">
    <source>
        <dbReference type="HAMAP-Rule" id="MF_00061"/>
    </source>
</evidence>
<evidence type="ECO:0000313" key="13">
    <source>
        <dbReference type="EMBL" id="MDJ1157816.1"/>
    </source>
</evidence>
<dbReference type="PANTHER" id="PTHR43527">
    <property type="entry name" value="4-DIPHOSPHOCYTIDYL-2-C-METHYL-D-ERYTHRITOL KINASE, CHLOROPLASTIC"/>
    <property type="match status" value="1"/>
</dbReference>
<comment type="caution">
    <text evidence="13">The sequence shown here is derived from an EMBL/GenBank/DDBJ whole genome shotgun (WGS) entry which is preliminary data.</text>
</comment>
<evidence type="ECO:0000256" key="5">
    <source>
        <dbReference type="ARBA" id="ARBA00022741"/>
    </source>
</evidence>
<evidence type="ECO:0000256" key="9">
    <source>
        <dbReference type="ARBA" id="ARBA00032554"/>
    </source>
</evidence>
<feature type="active site" evidence="10">
    <location>
        <position position="136"/>
    </location>
</feature>
<evidence type="ECO:0000256" key="7">
    <source>
        <dbReference type="ARBA" id="ARBA00022840"/>
    </source>
</evidence>
<protein>
    <recommendedName>
        <fullName evidence="3 10">4-diphosphocytidyl-2-C-methyl-D-erythritol kinase</fullName>
        <shortName evidence="10">CMK</shortName>
        <ecNumber evidence="2 10">2.7.1.148</ecNumber>
    </recommendedName>
    <alternativeName>
        <fullName evidence="9 10">4-(cytidine-5'-diphospho)-2-C-methyl-D-erythritol kinase</fullName>
    </alternativeName>
</protein>
<dbReference type="EC" id="2.7.1.148" evidence="2 10"/>
<dbReference type="Pfam" id="PF00288">
    <property type="entry name" value="GHMP_kinases_N"/>
    <property type="match status" value="1"/>
</dbReference>
<organism evidence="13 14">
    <name type="scientific">Chelatococcus albus</name>
    <dbReference type="NCBI Taxonomy" id="3047466"/>
    <lineage>
        <taxon>Bacteria</taxon>
        <taxon>Pseudomonadati</taxon>
        <taxon>Pseudomonadota</taxon>
        <taxon>Alphaproteobacteria</taxon>
        <taxon>Hyphomicrobiales</taxon>
        <taxon>Chelatococcaceae</taxon>
        <taxon>Chelatococcus</taxon>
    </lineage>
</organism>
<proteinExistence type="inferred from homology"/>
<comment type="similarity">
    <text evidence="1 10">Belongs to the GHMP kinase family. IspE subfamily.</text>
</comment>
<dbReference type="Pfam" id="PF08544">
    <property type="entry name" value="GHMP_kinases_C"/>
    <property type="match status" value="1"/>
</dbReference>
<dbReference type="InterPro" id="IPR020568">
    <property type="entry name" value="Ribosomal_Su5_D2-typ_SF"/>
</dbReference>
<comment type="catalytic activity">
    <reaction evidence="10">
        <text>4-CDP-2-C-methyl-D-erythritol + ATP = 4-CDP-2-C-methyl-D-erythritol 2-phosphate + ADP + H(+)</text>
        <dbReference type="Rhea" id="RHEA:18437"/>
        <dbReference type="ChEBI" id="CHEBI:15378"/>
        <dbReference type="ChEBI" id="CHEBI:30616"/>
        <dbReference type="ChEBI" id="CHEBI:57823"/>
        <dbReference type="ChEBI" id="CHEBI:57919"/>
        <dbReference type="ChEBI" id="CHEBI:456216"/>
        <dbReference type="EC" id="2.7.1.148"/>
    </reaction>
</comment>
<keyword evidence="4 10" id="KW-0808">Transferase</keyword>
<evidence type="ECO:0000256" key="4">
    <source>
        <dbReference type="ARBA" id="ARBA00022679"/>
    </source>
</evidence>
<dbReference type="Gene3D" id="3.30.230.10">
    <property type="match status" value="1"/>
</dbReference>
<evidence type="ECO:0000256" key="1">
    <source>
        <dbReference type="ARBA" id="ARBA00009684"/>
    </source>
</evidence>
<dbReference type="HAMAP" id="MF_00061">
    <property type="entry name" value="IspE"/>
    <property type="match status" value="1"/>
</dbReference>
<comment type="function">
    <text evidence="10">Catalyzes the phosphorylation of the position 2 hydroxy group of 4-diphosphocytidyl-2C-methyl-D-erythritol.</text>
</comment>
<dbReference type="SUPFAM" id="SSF54211">
    <property type="entry name" value="Ribosomal protein S5 domain 2-like"/>
    <property type="match status" value="1"/>
</dbReference>
<evidence type="ECO:0000256" key="3">
    <source>
        <dbReference type="ARBA" id="ARBA00017473"/>
    </source>
</evidence>
<dbReference type="Proteomes" id="UP001321492">
    <property type="component" value="Unassembled WGS sequence"/>
</dbReference>
<accession>A0ABT7AEN3</accession>
<comment type="pathway">
    <text evidence="10">Isoprenoid biosynthesis; isopentenyl diphosphate biosynthesis via DXP pathway; isopentenyl diphosphate from 1-deoxy-D-xylulose 5-phosphate: step 3/6.</text>
</comment>
<evidence type="ECO:0000259" key="11">
    <source>
        <dbReference type="Pfam" id="PF00288"/>
    </source>
</evidence>
<dbReference type="Gene3D" id="3.30.70.890">
    <property type="entry name" value="GHMP kinase, C-terminal domain"/>
    <property type="match status" value="1"/>
</dbReference>
<gene>
    <name evidence="10" type="primary">ispE</name>
    <name evidence="13" type="ORF">QNA08_06175</name>
</gene>
<keyword evidence="5 10" id="KW-0547">Nucleotide-binding</keyword>
<evidence type="ECO:0000256" key="2">
    <source>
        <dbReference type="ARBA" id="ARBA00012052"/>
    </source>
</evidence>
<keyword evidence="8 10" id="KW-0414">Isoprene biosynthesis</keyword>
<dbReference type="NCBIfam" id="NF011202">
    <property type="entry name" value="PRK14608.1"/>
    <property type="match status" value="1"/>
</dbReference>
<dbReference type="InterPro" id="IPR036554">
    <property type="entry name" value="GHMP_kinase_C_sf"/>
</dbReference>
<feature type="domain" description="GHMP kinase N-terminal" evidence="11">
    <location>
        <begin position="66"/>
        <end position="142"/>
    </location>
</feature>
<dbReference type="PIRSF" id="PIRSF010376">
    <property type="entry name" value="IspE"/>
    <property type="match status" value="1"/>
</dbReference>
<dbReference type="GO" id="GO:0050515">
    <property type="term" value="F:4-(cytidine 5'-diphospho)-2-C-methyl-D-erythritol kinase activity"/>
    <property type="evidence" value="ECO:0007669"/>
    <property type="project" value="UniProtKB-EC"/>
</dbReference>
<dbReference type="InterPro" id="IPR014721">
    <property type="entry name" value="Ribsml_uS5_D2-typ_fold_subgr"/>
</dbReference>
<name>A0ABT7AEN3_9HYPH</name>
<dbReference type="InterPro" id="IPR006204">
    <property type="entry name" value="GHMP_kinase_N_dom"/>
</dbReference>
<dbReference type="RefSeq" id="WP_283740082.1">
    <property type="nucleotide sequence ID" value="NZ_JASJEV010000003.1"/>
</dbReference>
<keyword evidence="6 10" id="KW-0418">Kinase</keyword>
<keyword evidence="7 10" id="KW-0067">ATP-binding</keyword>
<feature type="binding site" evidence="10">
    <location>
        <begin position="94"/>
        <end position="104"/>
    </location>
    <ligand>
        <name>ATP</name>
        <dbReference type="ChEBI" id="CHEBI:30616"/>
    </ligand>
</feature>
<feature type="active site" evidence="10">
    <location>
        <position position="9"/>
    </location>
</feature>
<dbReference type="InterPro" id="IPR013750">
    <property type="entry name" value="GHMP_kinase_C_dom"/>
</dbReference>
<keyword evidence="14" id="KW-1185">Reference proteome</keyword>
<feature type="domain" description="GHMP kinase C-terminal" evidence="12">
    <location>
        <begin position="216"/>
        <end position="274"/>
    </location>
</feature>
<sequence>MLIERAPAKVNLTLHVLGRRTDGYHELDSLVAFAGCADRVTLATGDSLSLVVDGPMAQAAGAGGENLVLKAARAFAERFPGAKLGAFHLLKRLPVAAGIGGGSADAAAALRLIARANGIASDHPAILAAARATGADVPVCLASRARRMGGAGENLGPPLALPPLFAVLVNPGVAVETAAVFRALGLSHGEMARGASHPALPIAGGPDRVITALAAARNDLEVPAMRLAPAIGEALSAVRAVPGCRLARMSGSGATVFGLFDDCRAAAQARRAILARHPRWWVRGTALR</sequence>
<dbReference type="SUPFAM" id="SSF55060">
    <property type="entry name" value="GHMP Kinase, C-terminal domain"/>
    <property type="match status" value="1"/>
</dbReference>
<evidence type="ECO:0000259" key="12">
    <source>
        <dbReference type="Pfam" id="PF08544"/>
    </source>
</evidence>